<dbReference type="Proteomes" id="UP000664859">
    <property type="component" value="Unassembled WGS sequence"/>
</dbReference>
<dbReference type="AlphaFoldDB" id="A0A835YXN8"/>
<dbReference type="EMBL" id="JAFCMP010000501">
    <property type="protein sequence ID" value="KAG5179029.1"/>
    <property type="molecule type" value="Genomic_DNA"/>
</dbReference>
<proteinExistence type="predicted"/>
<accession>A0A835YXN8</accession>
<protein>
    <submittedName>
        <fullName evidence="1">Uncharacterized protein</fullName>
    </submittedName>
</protein>
<organism evidence="1 2">
    <name type="scientific">Tribonema minus</name>
    <dbReference type="NCBI Taxonomy" id="303371"/>
    <lineage>
        <taxon>Eukaryota</taxon>
        <taxon>Sar</taxon>
        <taxon>Stramenopiles</taxon>
        <taxon>Ochrophyta</taxon>
        <taxon>PX clade</taxon>
        <taxon>Xanthophyceae</taxon>
        <taxon>Tribonematales</taxon>
        <taxon>Tribonemataceae</taxon>
        <taxon>Tribonema</taxon>
    </lineage>
</organism>
<sequence>MGCCAWHKALAQHIERRAGKHAVPDDMGALCSRERRLFQLLGAVSAPAEGCMGSRLAFLRLYSERSSVLVVKANPQGTALRRSTLLKALLDSLRDDFDLRDLPEAILTALGTTASSAAALPQASKRRRPDSVGGCAPSFLVSSHKRLRTASSATS</sequence>
<name>A0A835YXN8_9STRA</name>
<evidence type="ECO:0000313" key="2">
    <source>
        <dbReference type="Proteomes" id="UP000664859"/>
    </source>
</evidence>
<keyword evidence="2" id="KW-1185">Reference proteome</keyword>
<evidence type="ECO:0000313" key="1">
    <source>
        <dbReference type="EMBL" id="KAG5179029.1"/>
    </source>
</evidence>
<reference evidence="1" key="1">
    <citation type="submission" date="2021-02" db="EMBL/GenBank/DDBJ databases">
        <title>First Annotated Genome of the Yellow-green Alga Tribonema minus.</title>
        <authorList>
            <person name="Mahan K.M."/>
        </authorList>
    </citation>
    <scope>NUCLEOTIDE SEQUENCE</scope>
    <source>
        <strain evidence="1">UTEX B ZZ1240</strain>
    </source>
</reference>
<comment type="caution">
    <text evidence="1">The sequence shown here is derived from an EMBL/GenBank/DDBJ whole genome shotgun (WGS) entry which is preliminary data.</text>
</comment>
<gene>
    <name evidence="1" type="ORF">JKP88DRAFT_224618</name>
</gene>